<feature type="coiled-coil region" evidence="2">
    <location>
        <begin position="111"/>
        <end position="167"/>
    </location>
</feature>
<name>A0ABD0UT75_DENTH</name>
<accession>A0ABD0UT75</accession>
<dbReference type="AlphaFoldDB" id="A0ABD0UT75"/>
<dbReference type="PANTHER" id="PTHR33493:SF2">
    <property type="entry name" value="LATE EMBRYOGENESIS ABUNDANT PROTEIN 46"/>
    <property type="match status" value="1"/>
</dbReference>
<evidence type="ECO:0008006" key="6">
    <source>
        <dbReference type="Google" id="ProtNLM"/>
    </source>
</evidence>
<dbReference type="EMBL" id="JANQDX010000011">
    <property type="protein sequence ID" value="KAL0915946.1"/>
    <property type="molecule type" value="Genomic_DNA"/>
</dbReference>
<dbReference type="InterPro" id="IPR005513">
    <property type="entry name" value="LEA_1"/>
</dbReference>
<keyword evidence="5" id="KW-1185">Reference proteome</keyword>
<evidence type="ECO:0000256" key="3">
    <source>
        <dbReference type="SAM" id="MobiDB-lite"/>
    </source>
</evidence>
<dbReference type="Proteomes" id="UP001552299">
    <property type="component" value="Unassembled WGS sequence"/>
</dbReference>
<evidence type="ECO:0000256" key="2">
    <source>
        <dbReference type="SAM" id="Coils"/>
    </source>
</evidence>
<dbReference type="PANTHER" id="PTHR33493">
    <property type="entry name" value="LATE EMBRYOGENESIS ABUNDANT PROTEIN 6-RELATED"/>
    <property type="match status" value="1"/>
</dbReference>
<reference evidence="4 5" key="1">
    <citation type="journal article" date="2024" name="Plant Biotechnol. J.">
        <title>Dendrobium thyrsiflorum genome and its molecular insights into genes involved in important horticultural traits.</title>
        <authorList>
            <person name="Chen B."/>
            <person name="Wang J.Y."/>
            <person name="Zheng P.J."/>
            <person name="Li K.L."/>
            <person name="Liang Y.M."/>
            <person name="Chen X.F."/>
            <person name="Zhang C."/>
            <person name="Zhao X."/>
            <person name="He X."/>
            <person name="Zhang G.Q."/>
            <person name="Liu Z.J."/>
            <person name="Xu Q."/>
        </authorList>
    </citation>
    <scope>NUCLEOTIDE SEQUENCE [LARGE SCALE GENOMIC DNA]</scope>
    <source>
        <strain evidence="4">GZMU011</strain>
    </source>
</reference>
<gene>
    <name evidence="4" type="ORF">M5K25_013417</name>
</gene>
<comment type="similarity">
    <text evidence="1">Belongs to the LEA type 1 family.</text>
</comment>
<organism evidence="4 5">
    <name type="scientific">Dendrobium thyrsiflorum</name>
    <name type="common">Pinecone-like raceme dendrobium</name>
    <name type="synonym">Orchid</name>
    <dbReference type="NCBI Taxonomy" id="117978"/>
    <lineage>
        <taxon>Eukaryota</taxon>
        <taxon>Viridiplantae</taxon>
        <taxon>Streptophyta</taxon>
        <taxon>Embryophyta</taxon>
        <taxon>Tracheophyta</taxon>
        <taxon>Spermatophyta</taxon>
        <taxon>Magnoliopsida</taxon>
        <taxon>Liliopsida</taxon>
        <taxon>Asparagales</taxon>
        <taxon>Orchidaceae</taxon>
        <taxon>Epidendroideae</taxon>
        <taxon>Malaxideae</taxon>
        <taxon>Dendrobiinae</taxon>
        <taxon>Dendrobium</taxon>
    </lineage>
</organism>
<protein>
    <recommendedName>
        <fullName evidence="6">18 kDa seed maturation protein</fullName>
    </recommendedName>
</protein>
<evidence type="ECO:0000313" key="5">
    <source>
        <dbReference type="Proteomes" id="UP001552299"/>
    </source>
</evidence>
<sequence>MGRPVRSHIRLAIKGIGSHLHTSMDNNMCNLSTVAGFPHSIHQLEWGIKLQDSVPHGRKPQWLITSQPISEIPTRNLQVSVCYSIVKKNSKDQFAMEAAKEKVLNIGATAKAGMDKTKATAEEKIEKMKTRDPLQKEMAEERKEEKIRQAELMKQQAYKENAILKGEAQHLGIGHQTGTGLDGHHIGLVEPTSGSTELHRTDGPVAGTETNRTGGGLY</sequence>
<evidence type="ECO:0000256" key="1">
    <source>
        <dbReference type="ARBA" id="ARBA00010975"/>
    </source>
</evidence>
<dbReference type="Pfam" id="PF03760">
    <property type="entry name" value="LEA_1"/>
    <property type="match status" value="1"/>
</dbReference>
<keyword evidence="2" id="KW-0175">Coiled coil</keyword>
<proteinExistence type="inferred from homology"/>
<feature type="region of interest" description="Disordered" evidence="3">
    <location>
        <begin position="191"/>
        <end position="218"/>
    </location>
</feature>
<comment type="caution">
    <text evidence="4">The sequence shown here is derived from an EMBL/GenBank/DDBJ whole genome shotgun (WGS) entry which is preliminary data.</text>
</comment>
<evidence type="ECO:0000313" key="4">
    <source>
        <dbReference type="EMBL" id="KAL0915946.1"/>
    </source>
</evidence>